<evidence type="ECO:0000256" key="4">
    <source>
        <dbReference type="SAM" id="MobiDB-lite"/>
    </source>
</evidence>
<accession>A0ABV3FVE9</accession>
<dbReference type="PRINTS" id="PR00033">
    <property type="entry name" value="HTHASNC"/>
</dbReference>
<dbReference type="Proteomes" id="UP001551695">
    <property type="component" value="Unassembled WGS sequence"/>
</dbReference>
<feature type="domain" description="HTH asnC-type" evidence="5">
    <location>
        <begin position="201"/>
        <end position="261"/>
    </location>
</feature>
<dbReference type="RefSeq" id="WP_355089197.1">
    <property type="nucleotide sequence ID" value="NZ_JBEXKW010000056.1"/>
</dbReference>
<dbReference type="PANTHER" id="PTHR30154">
    <property type="entry name" value="LEUCINE-RESPONSIVE REGULATORY PROTEIN"/>
    <property type="match status" value="1"/>
</dbReference>
<evidence type="ECO:0000256" key="3">
    <source>
        <dbReference type="ARBA" id="ARBA00023163"/>
    </source>
</evidence>
<dbReference type="InterPro" id="IPR000485">
    <property type="entry name" value="AsnC-type_HTH_dom"/>
</dbReference>
<name>A0ABV3FVE9_9NOCA</name>
<feature type="region of interest" description="Disordered" evidence="4">
    <location>
        <begin position="1"/>
        <end position="23"/>
    </location>
</feature>
<organism evidence="6 7">
    <name type="scientific">Nocardia aurea</name>
    <dbReference type="NCBI Taxonomy" id="2144174"/>
    <lineage>
        <taxon>Bacteria</taxon>
        <taxon>Bacillati</taxon>
        <taxon>Actinomycetota</taxon>
        <taxon>Actinomycetes</taxon>
        <taxon>Mycobacteriales</taxon>
        <taxon>Nocardiaceae</taxon>
        <taxon>Nocardia</taxon>
    </lineage>
</organism>
<dbReference type="PANTHER" id="PTHR30154:SF34">
    <property type="entry name" value="TRANSCRIPTIONAL REGULATOR AZLB"/>
    <property type="match status" value="1"/>
</dbReference>
<evidence type="ECO:0000313" key="6">
    <source>
        <dbReference type="EMBL" id="MEV0709402.1"/>
    </source>
</evidence>
<evidence type="ECO:0000256" key="2">
    <source>
        <dbReference type="ARBA" id="ARBA00023125"/>
    </source>
</evidence>
<dbReference type="Pfam" id="PF13404">
    <property type="entry name" value="HTH_AsnC-type"/>
    <property type="match status" value="2"/>
</dbReference>
<gene>
    <name evidence="6" type="ORF">AB0I48_17720</name>
</gene>
<keyword evidence="7" id="KW-1185">Reference proteome</keyword>
<dbReference type="SUPFAM" id="SSF54909">
    <property type="entry name" value="Dimeric alpha+beta barrel"/>
    <property type="match status" value="1"/>
</dbReference>
<reference evidence="6 7" key="1">
    <citation type="submission" date="2024-06" db="EMBL/GenBank/DDBJ databases">
        <title>The Natural Products Discovery Center: Release of the First 8490 Sequenced Strains for Exploring Actinobacteria Biosynthetic Diversity.</title>
        <authorList>
            <person name="Kalkreuter E."/>
            <person name="Kautsar S.A."/>
            <person name="Yang D."/>
            <person name="Bader C.D."/>
            <person name="Teijaro C.N."/>
            <person name="Fluegel L."/>
            <person name="Davis C.M."/>
            <person name="Simpson J.R."/>
            <person name="Lauterbach L."/>
            <person name="Steele A.D."/>
            <person name="Gui C."/>
            <person name="Meng S."/>
            <person name="Li G."/>
            <person name="Viehrig K."/>
            <person name="Ye F."/>
            <person name="Su P."/>
            <person name="Kiefer A.F."/>
            <person name="Nichols A."/>
            <person name="Cepeda A.J."/>
            <person name="Yan W."/>
            <person name="Fan B."/>
            <person name="Jiang Y."/>
            <person name="Adhikari A."/>
            <person name="Zheng C.-J."/>
            <person name="Schuster L."/>
            <person name="Cowan T.M."/>
            <person name="Smanski M.J."/>
            <person name="Chevrette M.G."/>
            <person name="De Carvalho L.P.S."/>
            <person name="Shen B."/>
        </authorList>
    </citation>
    <scope>NUCLEOTIDE SEQUENCE [LARGE SCALE GENOMIC DNA]</scope>
    <source>
        <strain evidence="6 7">NPDC050403</strain>
    </source>
</reference>
<keyword evidence="2" id="KW-0238">DNA-binding</keyword>
<evidence type="ECO:0000259" key="5">
    <source>
        <dbReference type="PROSITE" id="PS50956"/>
    </source>
</evidence>
<protein>
    <submittedName>
        <fullName evidence="6">Lrp/AsnC family transcriptional regulator</fullName>
    </submittedName>
</protein>
<dbReference type="SMART" id="SM00344">
    <property type="entry name" value="HTH_ASNC"/>
    <property type="match status" value="2"/>
</dbReference>
<dbReference type="EMBL" id="JBFAKC010000007">
    <property type="protein sequence ID" value="MEV0709402.1"/>
    <property type="molecule type" value="Genomic_DNA"/>
</dbReference>
<evidence type="ECO:0000256" key="1">
    <source>
        <dbReference type="ARBA" id="ARBA00023015"/>
    </source>
</evidence>
<dbReference type="InterPro" id="IPR019888">
    <property type="entry name" value="Tscrpt_reg_AsnC-like"/>
</dbReference>
<dbReference type="InterPro" id="IPR011008">
    <property type="entry name" value="Dimeric_a/b-barrel"/>
</dbReference>
<dbReference type="SUPFAM" id="SSF46785">
    <property type="entry name" value="Winged helix' DNA-binding domain"/>
    <property type="match status" value="2"/>
</dbReference>
<feature type="domain" description="HTH asnC-type" evidence="5">
    <location>
        <begin position="35"/>
        <end position="95"/>
    </location>
</feature>
<dbReference type="Gene3D" id="3.30.70.920">
    <property type="match status" value="1"/>
</dbReference>
<dbReference type="InterPro" id="IPR036388">
    <property type="entry name" value="WH-like_DNA-bd_sf"/>
</dbReference>
<dbReference type="Gene3D" id="1.10.10.10">
    <property type="entry name" value="Winged helix-like DNA-binding domain superfamily/Winged helix DNA-binding domain"/>
    <property type="match status" value="2"/>
</dbReference>
<dbReference type="InterPro" id="IPR036390">
    <property type="entry name" value="WH_DNA-bd_sf"/>
</dbReference>
<evidence type="ECO:0000313" key="7">
    <source>
        <dbReference type="Proteomes" id="UP001551695"/>
    </source>
</evidence>
<dbReference type="PROSITE" id="PS50956">
    <property type="entry name" value="HTH_ASNC_2"/>
    <property type="match status" value="2"/>
</dbReference>
<proteinExistence type="predicted"/>
<keyword evidence="3" id="KW-0804">Transcription</keyword>
<dbReference type="InterPro" id="IPR019887">
    <property type="entry name" value="Tscrpt_reg_AsnC/Lrp_C"/>
</dbReference>
<sequence>MAASLRPGDVRVTGISPPRRNPTLSYPGAVDSVTLDAVDRGLLHALQVDGRAPFSRIAEVLDVADRTVARRFARLRAHGLARVTGVPDSGRIGYAEWFLRIRVRPGGVAAVAGELARRPDTAWVIVLSGGSEVTAILRVDGEQPPSVASLSRAPQVVSLDTQRLLRHLTDRQWPGRTSALTPDQILALSTPRSEESGRIALTDLDRRLLPALARDGRTDYQHLARGLGWSDSAVRRRLEELRRNRVLRFDVEVDAAVLGYPVQAALWLDVSPAHLLAVGRALATHPEIAHACATTGPHSIVAVAVCRDSEGLFGYLTERIGAIDGVRHVETAPITSIVKRAAPL</sequence>
<dbReference type="Pfam" id="PF01037">
    <property type="entry name" value="AsnC_trans_reg"/>
    <property type="match status" value="1"/>
</dbReference>
<keyword evidence="1" id="KW-0805">Transcription regulation</keyword>
<comment type="caution">
    <text evidence="6">The sequence shown here is derived from an EMBL/GenBank/DDBJ whole genome shotgun (WGS) entry which is preliminary data.</text>
</comment>